<gene>
    <name evidence="2" type="ORF">NECAME_09443</name>
</gene>
<dbReference type="EMBL" id="KI659235">
    <property type="protein sequence ID" value="ETN80076.1"/>
    <property type="molecule type" value="Genomic_DNA"/>
</dbReference>
<feature type="compositionally biased region" description="Polar residues" evidence="1">
    <location>
        <begin position="26"/>
        <end position="48"/>
    </location>
</feature>
<keyword evidence="3" id="KW-1185">Reference proteome</keyword>
<dbReference type="Proteomes" id="UP000053676">
    <property type="component" value="Unassembled WGS sequence"/>
</dbReference>
<name>W2TFV4_NECAM</name>
<accession>W2TFV4</accession>
<dbReference type="KEGG" id="nai:NECAME_09443"/>
<protein>
    <submittedName>
        <fullName evidence="2">Uncharacterized protein</fullName>
    </submittedName>
</protein>
<evidence type="ECO:0000313" key="2">
    <source>
        <dbReference type="EMBL" id="ETN80076.1"/>
    </source>
</evidence>
<organism evidence="2 3">
    <name type="scientific">Necator americanus</name>
    <name type="common">Human hookworm</name>
    <dbReference type="NCBI Taxonomy" id="51031"/>
    <lineage>
        <taxon>Eukaryota</taxon>
        <taxon>Metazoa</taxon>
        <taxon>Ecdysozoa</taxon>
        <taxon>Nematoda</taxon>
        <taxon>Chromadorea</taxon>
        <taxon>Rhabditida</taxon>
        <taxon>Rhabditina</taxon>
        <taxon>Rhabditomorpha</taxon>
        <taxon>Strongyloidea</taxon>
        <taxon>Ancylostomatidae</taxon>
        <taxon>Bunostominae</taxon>
        <taxon>Necator</taxon>
    </lineage>
</organism>
<proteinExistence type="predicted"/>
<feature type="compositionally biased region" description="Polar residues" evidence="1">
    <location>
        <begin position="63"/>
        <end position="75"/>
    </location>
</feature>
<evidence type="ECO:0000256" key="1">
    <source>
        <dbReference type="SAM" id="MobiDB-lite"/>
    </source>
</evidence>
<dbReference type="AlphaFoldDB" id="W2TFV4"/>
<feature type="region of interest" description="Disordered" evidence="1">
    <location>
        <begin position="1"/>
        <end position="78"/>
    </location>
</feature>
<evidence type="ECO:0000313" key="3">
    <source>
        <dbReference type="Proteomes" id="UP000053676"/>
    </source>
</evidence>
<sequence length="149" mass="16594">METSKGHEPKKKPTVRTLGEGRRIRTTSYPKKTTRQNPGDQLSASFHSKTLPPVFKRTKPKIWSTSSPQNGTNNKPCHRHITCSKPKASSIGGRCVHFGAEPIHLWRHSCCVLFWASAGILPMDASAAQDICTDSWGFYLLSMIDSNRS</sequence>
<reference evidence="3" key="1">
    <citation type="journal article" date="2014" name="Nat. Genet.">
        <title>Genome of the human hookworm Necator americanus.</title>
        <authorList>
            <person name="Tang Y.T."/>
            <person name="Gao X."/>
            <person name="Rosa B.A."/>
            <person name="Abubucker S."/>
            <person name="Hallsworth-Pepin K."/>
            <person name="Martin J."/>
            <person name="Tyagi R."/>
            <person name="Heizer E."/>
            <person name="Zhang X."/>
            <person name="Bhonagiri-Palsikar V."/>
            <person name="Minx P."/>
            <person name="Warren W.C."/>
            <person name="Wang Q."/>
            <person name="Zhan B."/>
            <person name="Hotez P.J."/>
            <person name="Sternberg P.W."/>
            <person name="Dougall A."/>
            <person name="Gaze S.T."/>
            <person name="Mulvenna J."/>
            <person name="Sotillo J."/>
            <person name="Ranganathan S."/>
            <person name="Rabelo E.M."/>
            <person name="Wilson R.K."/>
            <person name="Felgner P.L."/>
            <person name="Bethony J."/>
            <person name="Hawdon J.M."/>
            <person name="Gasser R.B."/>
            <person name="Loukas A."/>
            <person name="Mitreva M."/>
        </authorList>
    </citation>
    <scope>NUCLEOTIDE SEQUENCE [LARGE SCALE GENOMIC DNA]</scope>
</reference>